<dbReference type="CDD" id="cd00377">
    <property type="entry name" value="ICL_PEPM"/>
    <property type="match status" value="1"/>
</dbReference>
<dbReference type="Pfam" id="PF13714">
    <property type="entry name" value="PEP_mutase"/>
    <property type="match status" value="1"/>
</dbReference>
<dbReference type="Gene3D" id="3.20.20.60">
    <property type="entry name" value="Phosphoenolpyruvate-binding domains"/>
    <property type="match status" value="1"/>
</dbReference>
<dbReference type="InterPro" id="IPR039556">
    <property type="entry name" value="ICL/PEPM"/>
</dbReference>
<dbReference type="PANTHER" id="PTHR42905">
    <property type="entry name" value="PHOSPHOENOLPYRUVATE CARBOXYLASE"/>
    <property type="match status" value="1"/>
</dbReference>
<organism evidence="1 2">
    <name type="scientific">Streptomyces halobius</name>
    <dbReference type="NCBI Taxonomy" id="2879846"/>
    <lineage>
        <taxon>Bacteria</taxon>
        <taxon>Bacillati</taxon>
        <taxon>Actinomycetota</taxon>
        <taxon>Actinomycetes</taxon>
        <taxon>Kitasatosporales</taxon>
        <taxon>Streptomycetaceae</taxon>
        <taxon>Streptomyces</taxon>
    </lineage>
</organism>
<dbReference type="Proteomes" id="UP000830115">
    <property type="component" value="Chromosome"/>
</dbReference>
<sequence length="289" mass="30061">MNRSATDQYRRAATFHKLHEGPDPFVVPNPWDAGTARILTRLGFPALATTGAGLAHGLGQPDGSLARETILGNARSIVAATTLPVTADLESGFGDTPEEVAETIRRAAAAGLVGGSIEDSTGRADDPVRPLEEAVERVAAAVAAARELDFPFTVTARAENFFQGRPDLPDTIRRLKAYEAAGADVLYAPALPDADAIRAVCSSVGRPVNVLMGSPALPLTVAELGTLGVRRISVGSALSRAALGAVVCAAKEIRDFGTFGFGADAVPYPEANKMMALVHPADPESDPAR</sequence>
<keyword evidence="1" id="KW-0456">Lyase</keyword>
<dbReference type="PANTHER" id="PTHR42905:SF16">
    <property type="entry name" value="CARBOXYPHOSPHONOENOLPYRUVATE PHOSPHONOMUTASE-LIKE PROTEIN (AFU_ORTHOLOGUE AFUA_5G07230)"/>
    <property type="match status" value="1"/>
</dbReference>
<reference evidence="1" key="1">
    <citation type="submission" date="2021-10" db="EMBL/GenBank/DDBJ databases">
        <title>Streptomyces nigrumlapis sp.nov.,an antimicrobial producing actinobacterium isolated from Black Gobi rocks.</title>
        <authorList>
            <person name="Wen Y."/>
            <person name="Zhang W."/>
            <person name="Liu X.G."/>
        </authorList>
    </citation>
    <scope>NUCLEOTIDE SEQUENCE</scope>
    <source>
        <strain evidence="1">ST13-2-2</strain>
    </source>
</reference>
<evidence type="ECO:0000313" key="1">
    <source>
        <dbReference type="EMBL" id="UQA92146.1"/>
    </source>
</evidence>
<dbReference type="InterPro" id="IPR015813">
    <property type="entry name" value="Pyrv/PenolPyrv_kinase-like_dom"/>
</dbReference>
<name>A0ABY4M6Y4_9ACTN</name>
<protein>
    <submittedName>
        <fullName evidence="1">Isocitrate lyase/phosphoenolpyruvate mutase family protein</fullName>
    </submittedName>
</protein>
<dbReference type="Gene3D" id="6.10.250.2750">
    <property type="match status" value="1"/>
</dbReference>
<evidence type="ECO:0000313" key="2">
    <source>
        <dbReference type="Proteomes" id="UP000830115"/>
    </source>
</evidence>
<dbReference type="GO" id="GO:0016829">
    <property type="term" value="F:lyase activity"/>
    <property type="evidence" value="ECO:0007669"/>
    <property type="project" value="UniProtKB-KW"/>
</dbReference>
<dbReference type="RefSeq" id="WP_248863008.1">
    <property type="nucleotide sequence ID" value="NZ_CP086322.1"/>
</dbReference>
<keyword evidence="2" id="KW-1185">Reference proteome</keyword>
<dbReference type="EMBL" id="CP086322">
    <property type="protein sequence ID" value="UQA92146.1"/>
    <property type="molecule type" value="Genomic_DNA"/>
</dbReference>
<accession>A0ABY4M6Y4</accession>
<proteinExistence type="predicted"/>
<dbReference type="SUPFAM" id="SSF51621">
    <property type="entry name" value="Phosphoenolpyruvate/pyruvate domain"/>
    <property type="match status" value="1"/>
</dbReference>
<gene>
    <name evidence="1" type="ORF">K9S39_10100</name>
</gene>
<dbReference type="InterPro" id="IPR040442">
    <property type="entry name" value="Pyrv_kinase-like_dom_sf"/>
</dbReference>